<name>A0AAD4HTF3_9PEZI</name>
<feature type="domain" description="Ketoreductase (KR)" evidence="2">
    <location>
        <begin position="24"/>
        <end position="115"/>
    </location>
</feature>
<evidence type="ECO:0000256" key="1">
    <source>
        <dbReference type="ARBA" id="ARBA00023002"/>
    </source>
</evidence>
<protein>
    <recommendedName>
        <fullName evidence="2">Ketoreductase (KR) domain-containing protein</fullName>
    </recommendedName>
</protein>
<keyword evidence="1" id="KW-0560">Oxidoreductase</keyword>
<dbReference type="InterPro" id="IPR052228">
    <property type="entry name" value="Sec_Metab_Biosynth_Oxidored"/>
</dbReference>
<dbReference type="SUPFAM" id="SSF51735">
    <property type="entry name" value="NAD(P)-binding Rossmann-fold domains"/>
    <property type="match status" value="1"/>
</dbReference>
<evidence type="ECO:0000313" key="3">
    <source>
        <dbReference type="EMBL" id="KAG7284839.1"/>
    </source>
</evidence>
<keyword evidence="4" id="KW-1185">Reference proteome</keyword>
<dbReference type="PANTHER" id="PTHR47534">
    <property type="entry name" value="YALI0E05731P"/>
    <property type="match status" value="1"/>
</dbReference>
<gene>
    <name evidence="3" type="ORF">NEMBOFW57_009454</name>
</gene>
<organism evidence="3 4">
    <name type="scientific">Staphylotrichum longicolle</name>
    <dbReference type="NCBI Taxonomy" id="669026"/>
    <lineage>
        <taxon>Eukaryota</taxon>
        <taxon>Fungi</taxon>
        <taxon>Dikarya</taxon>
        <taxon>Ascomycota</taxon>
        <taxon>Pezizomycotina</taxon>
        <taxon>Sordariomycetes</taxon>
        <taxon>Sordariomycetidae</taxon>
        <taxon>Sordariales</taxon>
        <taxon>Chaetomiaceae</taxon>
        <taxon>Staphylotrichum</taxon>
    </lineage>
</organism>
<dbReference type="EMBL" id="JAHCVI010000005">
    <property type="protein sequence ID" value="KAG7284839.1"/>
    <property type="molecule type" value="Genomic_DNA"/>
</dbReference>
<proteinExistence type="predicted"/>
<accession>A0AAD4HTF3</accession>
<dbReference type="Proteomes" id="UP001197093">
    <property type="component" value="Unassembled WGS sequence"/>
</dbReference>
<sequence length="128" mass="13803">MVSYKEIQASNALINDTTAPRVAVFVGGTSGIGMYTIRALVGTGASVRIYHVGRPSSEERMRAFVQELHALNPKAEVIWTEGEIALLAEAKSVCETVKRKEPRINLLFLSADVAQPLLSLVAVTSCAM</sequence>
<dbReference type="Gene3D" id="3.40.50.720">
    <property type="entry name" value="NAD(P)-binding Rossmann-like Domain"/>
    <property type="match status" value="1"/>
</dbReference>
<dbReference type="InterPro" id="IPR013968">
    <property type="entry name" value="PKS_KR"/>
</dbReference>
<dbReference type="PANTHER" id="PTHR47534:SF3">
    <property type="entry name" value="ALCOHOL DEHYDROGENASE-LIKE C-TERMINAL DOMAIN-CONTAINING PROTEIN"/>
    <property type="match status" value="1"/>
</dbReference>
<comment type="caution">
    <text evidence="3">The sequence shown here is derived from an EMBL/GenBank/DDBJ whole genome shotgun (WGS) entry which is preliminary data.</text>
</comment>
<dbReference type="AlphaFoldDB" id="A0AAD4HTF3"/>
<evidence type="ECO:0000313" key="4">
    <source>
        <dbReference type="Proteomes" id="UP001197093"/>
    </source>
</evidence>
<dbReference type="Pfam" id="PF08659">
    <property type="entry name" value="KR"/>
    <property type="match status" value="1"/>
</dbReference>
<reference evidence="3" key="1">
    <citation type="submission" date="2023-02" db="EMBL/GenBank/DDBJ databases">
        <authorList>
            <person name="Palmer J.M."/>
        </authorList>
    </citation>
    <scope>NUCLEOTIDE SEQUENCE</scope>
    <source>
        <strain evidence="3">FW57</strain>
    </source>
</reference>
<dbReference type="GO" id="GO:0016491">
    <property type="term" value="F:oxidoreductase activity"/>
    <property type="evidence" value="ECO:0007669"/>
    <property type="project" value="UniProtKB-KW"/>
</dbReference>
<evidence type="ECO:0000259" key="2">
    <source>
        <dbReference type="Pfam" id="PF08659"/>
    </source>
</evidence>
<dbReference type="InterPro" id="IPR036291">
    <property type="entry name" value="NAD(P)-bd_dom_sf"/>
</dbReference>